<keyword evidence="2" id="KW-1185">Reference proteome</keyword>
<protein>
    <submittedName>
        <fullName evidence="1">18117_t:CDS:1</fullName>
    </submittedName>
</protein>
<organism evidence="1 2">
    <name type="scientific">Cetraspora pellucida</name>
    <dbReference type="NCBI Taxonomy" id="1433469"/>
    <lineage>
        <taxon>Eukaryota</taxon>
        <taxon>Fungi</taxon>
        <taxon>Fungi incertae sedis</taxon>
        <taxon>Mucoromycota</taxon>
        <taxon>Glomeromycotina</taxon>
        <taxon>Glomeromycetes</taxon>
        <taxon>Diversisporales</taxon>
        <taxon>Gigasporaceae</taxon>
        <taxon>Cetraspora</taxon>
    </lineage>
</organism>
<name>A0ACA9NV90_9GLOM</name>
<reference evidence="1" key="1">
    <citation type="submission" date="2021-06" db="EMBL/GenBank/DDBJ databases">
        <authorList>
            <person name="Kallberg Y."/>
            <person name="Tangrot J."/>
            <person name="Rosling A."/>
        </authorList>
    </citation>
    <scope>NUCLEOTIDE SEQUENCE</scope>
    <source>
        <strain evidence="1">28 12/20/2015</strain>
    </source>
</reference>
<comment type="caution">
    <text evidence="1">The sequence shown here is derived from an EMBL/GenBank/DDBJ whole genome shotgun (WGS) entry which is preliminary data.</text>
</comment>
<evidence type="ECO:0000313" key="1">
    <source>
        <dbReference type="EMBL" id="CAG8676773.1"/>
    </source>
</evidence>
<feature type="non-terminal residue" evidence="1">
    <location>
        <position position="120"/>
    </location>
</feature>
<sequence>MNYAEEIKQLESNIERLNQELILREHVIQGLEANINSFGLKCTICFEYMSNPCTISCGHTFCYHCLYKWDIIDHFIRIKSSDEEIRLEKKHQEFKAKSNPWVNFFGNSSTETKPVNWSTK</sequence>
<accession>A0ACA9NV90</accession>
<proteinExistence type="predicted"/>
<gene>
    <name evidence="1" type="ORF">SPELUC_LOCUS9944</name>
</gene>
<dbReference type="EMBL" id="CAJVPW010017455">
    <property type="protein sequence ID" value="CAG8676773.1"/>
    <property type="molecule type" value="Genomic_DNA"/>
</dbReference>
<dbReference type="Proteomes" id="UP000789366">
    <property type="component" value="Unassembled WGS sequence"/>
</dbReference>
<evidence type="ECO:0000313" key="2">
    <source>
        <dbReference type="Proteomes" id="UP000789366"/>
    </source>
</evidence>